<dbReference type="InterPro" id="IPR043128">
    <property type="entry name" value="Rev_trsase/Diguanyl_cyclase"/>
</dbReference>
<dbReference type="SMART" id="SM00052">
    <property type="entry name" value="EAL"/>
    <property type="match status" value="1"/>
</dbReference>
<dbReference type="NCBIfam" id="TIGR00254">
    <property type="entry name" value="GGDEF"/>
    <property type="match status" value="1"/>
</dbReference>
<dbReference type="Gene3D" id="3.30.70.270">
    <property type="match status" value="1"/>
</dbReference>
<protein>
    <submittedName>
        <fullName evidence="5">Diguanylate cyclase (GGDEF) domain-containing protein</fullName>
    </submittedName>
</protein>
<comment type="caution">
    <text evidence="1">Lacks conserved residue(s) required for the propagation of feature annotation.</text>
</comment>
<organism evidence="5 6">
    <name type="scientific">Nitrosomonas cryotolerans ATCC 49181</name>
    <dbReference type="NCBI Taxonomy" id="1131553"/>
    <lineage>
        <taxon>Bacteria</taxon>
        <taxon>Pseudomonadati</taxon>
        <taxon>Pseudomonadota</taxon>
        <taxon>Betaproteobacteria</taxon>
        <taxon>Nitrosomonadales</taxon>
        <taxon>Nitrosomonadaceae</taxon>
        <taxon>Nitrosomonas</taxon>
    </lineage>
</organism>
<dbReference type="SMART" id="SM00267">
    <property type="entry name" value="GGDEF"/>
    <property type="match status" value="1"/>
</dbReference>
<dbReference type="PROSITE" id="PS50887">
    <property type="entry name" value="GGDEF"/>
    <property type="match status" value="1"/>
</dbReference>
<reference evidence="5 6" key="1">
    <citation type="submission" date="2016-12" db="EMBL/GenBank/DDBJ databases">
        <authorList>
            <person name="Song W.-J."/>
            <person name="Kurnit D.M."/>
        </authorList>
    </citation>
    <scope>NUCLEOTIDE SEQUENCE [LARGE SCALE GENOMIC DNA]</scope>
    <source>
        <strain evidence="5 6">ATCC 49181</strain>
    </source>
</reference>
<dbReference type="Pfam" id="PF00563">
    <property type="entry name" value="EAL"/>
    <property type="match status" value="1"/>
</dbReference>
<keyword evidence="6" id="KW-1185">Reference proteome</keyword>
<dbReference type="InterPro" id="IPR052155">
    <property type="entry name" value="Biofilm_reg_signaling"/>
</dbReference>
<sequence>MHRNKLRLLVVGYSEPDADLLYSELVAIIDDLNYKPITKVLDIHTALYESEWDALISNHAMPSFDFMDALNVLKESDKVIPFIVYSTDIDEKIISTTMYSGADDYVQKGNAIQLVFSIRRELKNKAIHYAKLQAEVQIYRLAYYDELTGLPKRNLFCKEVSVMLSNRPHLEAIAAIYFININRLPHINSTYGYGVGDTLIQQLTRHLLEYAGKNCLLTRVEGSKFAYFNGDVANSSDIHAFLNRIMELAATPFMVNNLEFYITFNMGICVYPTDGKDISMLLASAESAMLLSRNLWQNNYRFYIKEIGEASAKRLKLERSLRKSIEKQELLVYYQPIVDMQTGSITGTEALVRWDHPEFGLLSPDNFIPLAHETGFIIDIGKWVLKQACLQTKLWHRAGYDSMSISVNISAIELDQSQLLNHIENILAETDLFPAALELEITESVLMHDAEASVRILQELKKMGIKIAVDDFGTGYSSLSYLKRFPIDILKIDRSFARDIVIDSDSSTIVTTIIALARSLGLSVLAEGVETKEQFDFLYQGQCDRAQGYLFSRPIGAENLFSLLRQPKTGTLA</sequence>
<feature type="domain" description="GGDEF" evidence="4">
    <location>
        <begin position="172"/>
        <end position="305"/>
    </location>
</feature>
<evidence type="ECO:0000259" key="4">
    <source>
        <dbReference type="PROSITE" id="PS50887"/>
    </source>
</evidence>
<dbReference type="Gene3D" id="3.40.50.2300">
    <property type="match status" value="1"/>
</dbReference>
<dbReference type="InterPro" id="IPR029787">
    <property type="entry name" value="Nucleotide_cyclase"/>
</dbReference>
<dbReference type="InterPro" id="IPR000160">
    <property type="entry name" value="GGDEF_dom"/>
</dbReference>
<accession>A0A1N6ISD9</accession>
<dbReference type="SUPFAM" id="SSF52172">
    <property type="entry name" value="CheY-like"/>
    <property type="match status" value="1"/>
</dbReference>
<evidence type="ECO:0000259" key="3">
    <source>
        <dbReference type="PROSITE" id="PS50883"/>
    </source>
</evidence>
<feature type="domain" description="EAL" evidence="3">
    <location>
        <begin position="314"/>
        <end position="568"/>
    </location>
</feature>
<dbReference type="PROSITE" id="PS50883">
    <property type="entry name" value="EAL"/>
    <property type="match status" value="1"/>
</dbReference>
<dbReference type="Pfam" id="PF00990">
    <property type="entry name" value="GGDEF"/>
    <property type="match status" value="1"/>
</dbReference>
<dbReference type="STRING" id="44575.SAMN05216419_100132"/>
<dbReference type="CDD" id="cd01948">
    <property type="entry name" value="EAL"/>
    <property type="match status" value="1"/>
</dbReference>
<dbReference type="GO" id="GO:0000160">
    <property type="term" value="P:phosphorelay signal transduction system"/>
    <property type="evidence" value="ECO:0007669"/>
    <property type="project" value="InterPro"/>
</dbReference>
<evidence type="ECO:0000313" key="6">
    <source>
        <dbReference type="Proteomes" id="UP000185062"/>
    </source>
</evidence>
<name>A0A1N6ISD9_9PROT</name>
<gene>
    <name evidence="5" type="ORF">SAMN02743940_2032</name>
</gene>
<dbReference type="CDD" id="cd01949">
    <property type="entry name" value="GGDEF"/>
    <property type="match status" value="1"/>
</dbReference>
<evidence type="ECO:0000313" key="5">
    <source>
        <dbReference type="EMBL" id="SIO34903.1"/>
    </source>
</evidence>
<dbReference type="SUPFAM" id="SSF141868">
    <property type="entry name" value="EAL domain-like"/>
    <property type="match status" value="1"/>
</dbReference>
<dbReference type="Gene3D" id="3.20.20.450">
    <property type="entry name" value="EAL domain"/>
    <property type="match status" value="1"/>
</dbReference>
<feature type="domain" description="Response regulatory" evidence="2">
    <location>
        <begin position="7"/>
        <end position="123"/>
    </location>
</feature>
<dbReference type="InterPro" id="IPR011006">
    <property type="entry name" value="CheY-like_superfamily"/>
</dbReference>
<dbReference type="EMBL" id="FSRO01000001">
    <property type="protein sequence ID" value="SIO34903.1"/>
    <property type="molecule type" value="Genomic_DNA"/>
</dbReference>
<evidence type="ECO:0000256" key="1">
    <source>
        <dbReference type="PROSITE-ProRule" id="PRU00169"/>
    </source>
</evidence>
<evidence type="ECO:0000259" key="2">
    <source>
        <dbReference type="PROSITE" id="PS50110"/>
    </source>
</evidence>
<dbReference type="Proteomes" id="UP000185062">
    <property type="component" value="Unassembled WGS sequence"/>
</dbReference>
<dbReference type="PANTHER" id="PTHR44757">
    <property type="entry name" value="DIGUANYLATE CYCLASE DGCP"/>
    <property type="match status" value="1"/>
</dbReference>
<dbReference type="PANTHER" id="PTHR44757:SF2">
    <property type="entry name" value="BIOFILM ARCHITECTURE MAINTENANCE PROTEIN MBAA"/>
    <property type="match status" value="1"/>
</dbReference>
<dbReference type="InterPro" id="IPR001633">
    <property type="entry name" value="EAL_dom"/>
</dbReference>
<dbReference type="PROSITE" id="PS50110">
    <property type="entry name" value="RESPONSE_REGULATORY"/>
    <property type="match status" value="1"/>
</dbReference>
<dbReference type="InterPro" id="IPR001789">
    <property type="entry name" value="Sig_transdc_resp-reg_receiver"/>
</dbReference>
<dbReference type="RefSeq" id="WP_028460462.1">
    <property type="nucleotide sequence ID" value="NZ_FSRO01000001.1"/>
</dbReference>
<proteinExistence type="predicted"/>
<dbReference type="InterPro" id="IPR035919">
    <property type="entry name" value="EAL_sf"/>
</dbReference>
<dbReference type="AlphaFoldDB" id="A0A1N6ISD9"/>
<dbReference type="FunFam" id="3.20.20.450:FF:000001">
    <property type="entry name" value="Cyclic di-GMP phosphodiesterase yahA"/>
    <property type="match status" value="1"/>
</dbReference>
<dbReference type="SUPFAM" id="SSF55073">
    <property type="entry name" value="Nucleotide cyclase"/>
    <property type="match status" value="1"/>
</dbReference>
<dbReference type="eggNOG" id="COG5001">
    <property type="taxonomic scope" value="Bacteria"/>
</dbReference>